<feature type="domain" description="TTF-type" evidence="1">
    <location>
        <begin position="12"/>
        <end position="105"/>
    </location>
</feature>
<dbReference type="SUPFAM" id="SSF53098">
    <property type="entry name" value="Ribonuclease H-like"/>
    <property type="match status" value="1"/>
</dbReference>
<gene>
    <name evidence="2" type="ORF">Cni_G18809</name>
</gene>
<dbReference type="Pfam" id="PF14291">
    <property type="entry name" value="DUF4371"/>
    <property type="match status" value="1"/>
</dbReference>
<dbReference type="SMART" id="SM00597">
    <property type="entry name" value="ZnF_TTF"/>
    <property type="match status" value="1"/>
</dbReference>
<organism evidence="2 3">
    <name type="scientific">Canna indica</name>
    <name type="common">Indian-shot</name>
    <dbReference type="NCBI Taxonomy" id="4628"/>
    <lineage>
        <taxon>Eukaryota</taxon>
        <taxon>Viridiplantae</taxon>
        <taxon>Streptophyta</taxon>
        <taxon>Embryophyta</taxon>
        <taxon>Tracheophyta</taxon>
        <taxon>Spermatophyta</taxon>
        <taxon>Magnoliopsida</taxon>
        <taxon>Liliopsida</taxon>
        <taxon>Zingiberales</taxon>
        <taxon>Cannaceae</taxon>
        <taxon>Canna</taxon>
    </lineage>
</organism>
<evidence type="ECO:0000313" key="2">
    <source>
        <dbReference type="EMBL" id="WOL10055.1"/>
    </source>
</evidence>
<dbReference type="PANTHER" id="PTHR45749:SF36">
    <property type="entry name" value="ZINC FINGER MYM-TYPE PROTEIN 1-LIKE"/>
    <property type="match status" value="1"/>
</dbReference>
<evidence type="ECO:0000259" key="1">
    <source>
        <dbReference type="SMART" id="SM00597"/>
    </source>
</evidence>
<accession>A0AAQ3KLD1</accession>
<keyword evidence="3" id="KW-1185">Reference proteome</keyword>
<dbReference type="PANTHER" id="PTHR45749">
    <property type="match status" value="1"/>
</dbReference>
<name>A0AAQ3KLD1_9LILI</name>
<protein>
    <submittedName>
        <fullName evidence="2">Zinc finger MYM-type protein 1-like</fullName>
    </submittedName>
</protein>
<proteinExistence type="predicted"/>
<sequence length="364" mass="41505">MEQYPLKKVGRALRRFHSDWYKNYSWMKYSVDADAVFCLWCYLFKNETENIAGGDSFVNGGFYSWHKIDRYDKHIGLVRSAHNQAQIRCEDLMNEKCSIQTAYYKQYDQAKCEYRTRLTASIDVLRFLPHQGLAFRGHDESETSSNNGNFLELLSCVVLKNAPENNQLIDPIIQQDIISACAKETTKVIIDDLGDEYFSILVDESSDISQKEQLAICLRFVDRCGRVTEWFLGLVHVSDTNAVSLKISIFSLLLEHSLSPSRIRGQGYDEASNMKGEINGLKTLIMKKTPSAYYVHCFAHQLQLTLIAICSKNDDFVWLFKQLTNLLNVIGVSCKRKKMLRVKQAELVAEALCVGEIKSGSGLN</sequence>
<dbReference type="EMBL" id="CP136895">
    <property type="protein sequence ID" value="WOL10055.1"/>
    <property type="molecule type" value="Genomic_DNA"/>
</dbReference>
<reference evidence="2 3" key="1">
    <citation type="submission" date="2023-10" db="EMBL/GenBank/DDBJ databases">
        <title>Chromosome-scale genome assembly provides insights into flower coloration mechanisms of Canna indica.</title>
        <authorList>
            <person name="Li C."/>
        </authorList>
    </citation>
    <scope>NUCLEOTIDE SEQUENCE [LARGE SCALE GENOMIC DNA]</scope>
    <source>
        <tissue evidence="2">Flower</tissue>
    </source>
</reference>
<dbReference type="InterPro" id="IPR012337">
    <property type="entry name" value="RNaseH-like_sf"/>
</dbReference>
<evidence type="ECO:0000313" key="3">
    <source>
        <dbReference type="Proteomes" id="UP001327560"/>
    </source>
</evidence>
<dbReference type="AlphaFoldDB" id="A0AAQ3KLD1"/>
<dbReference type="InterPro" id="IPR006580">
    <property type="entry name" value="Znf_TTF"/>
</dbReference>
<dbReference type="InterPro" id="IPR025398">
    <property type="entry name" value="DUF4371"/>
</dbReference>
<dbReference type="Proteomes" id="UP001327560">
    <property type="component" value="Chromosome 6"/>
</dbReference>